<keyword evidence="3" id="KW-0732">Signal</keyword>
<evidence type="ECO:0000256" key="3">
    <source>
        <dbReference type="SAM" id="SignalP"/>
    </source>
</evidence>
<dbReference type="KEGG" id="hadh:FRZ61_20330"/>
<keyword evidence="6" id="KW-1185">Reference proteome</keyword>
<keyword evidence="2" id="KW-0472">Membrane</keyword>
<dbReference type="AlphaFoldDB" id="A0A5J6MY88"/>
<feature type="transmembrane region" description="Helical" evidence="2">
    <location>
        <begin position="197"/>
        <end position="214"/>
    </location>
</feature>
<reference evidence="5 6" key="1">
    <citation type="submission" date="2019-08" db="EMBL/GenBank/DDBJ databases">
        <title>Hyperibacter terrae gen. nov., sp. nov. and Hyperibacter viscosus sp. nov., two new members in the family Rhodospirillaceae isolated from the rhizosphere of Hypericum perforatum.</title>
        <authorList>
            <person name="Noviana Z."/>
        </authorList>
    </citation>
    <scope>NUCLEOTIDE SEQUENCE [LARGE SCALE GENOMIC DNA]</scope>
    <source>
        <strain evidence="5 6">R5959</strain>
    </source>
</reference>
<feature type="compositionally biased region" description="Gly residues" evidence="1">
    <location>
        <begin position="225"/>
        <end position="237"/>
    </location>
</feature>
<protein>
    <recommendedName>
        <fullName evidence="4">TPM domain-containing protein</fullName>
    </recommendedName>
</protein>
<proteinExistence type="predicted"/>
<sequence length="265" mass="27646">MRLNTVRPVWCGLWLALLLAVALAAGRAQAEPNWPVLTGRVVDEAGLLSGPQRADLDAKLAQLESASSTQLVVVTVNSLQGLEIEEYGVGLGRHWGIGQIGKNNGALLIVAPNERAVRIEVGYGLEGVLTDAICSSIIQTDILPAFRAGHMDQGIIAGTNSILTALNGDYTPDKWAETSEPQPLAAPAAAEIPFPPWIVPLVFVLLWFAIVMLIRRAQRNRGRGMIGSSGWSSGGGSSRSSSFGSSGGFSGGGGSFGGGGSSGRW</sequence>
<evidence type="ECO:0000313" key="6">
    <source>
        <dbReference type="Proteomes" id="UP000325797"/>
    </source>
</evidence>
<evidence type="ECO:0000256" key="1">
    <source>
        <dbReference type="SAM" id="MobiDB-lite"/>
    </source>
</evidence>
<feature type="region of interest" description="Disordered" evidence="1">
    <location>
        <begin position="225"/>
        <end position="265"/>
    </location>
</feature>
<keyword evidence="2" id="KW-0812">Transmembrane</keyword>
<dbReference type="PANTHER" id="PTHR30373">
    <property type="entry name" value="UPF0603 PROTEIN YGCG"/>
    <property type="match status" value="1"/>
</dbReference>
<evidence type="ECO:0000256" key="2">
    <source>
        <dbReference type="SAM" id="Phobius"/>
    </source>
</evidence>
<dbReference type="Gene3D" id="3.10.310.50">
    <property type="match status" value="1"/>
</dbReference>
<dbReference type="OrthoDB" id="9810918at2"/>
<dbReference type="Pfam" id="PF04536">
    <property type="entry name" value="TPM_phosphatase"/>
    <property type="match status" value="1"/>
</dbReference>
<name>A0A5J6MY88_9PROT</name>
<feature type="chain" id="PRO_5023854029" description="TPM domain-containing protein" evidence="3">
    <location>
        <begin position="31"/>
        <end position="265"/>
    </location>
</feature>
<gene>
    <name evidence="5" type="ORF">FRZ61_20330</name>
</gene>
<feature type="signal peptide" evidence="3">
    <location>
        <begin position="1"/>
        <end position="30"/>
    </location>
</feature>
<evidence type="ECO:0000259" key="4">
    <source>
        <dbReference type="Pfam" id="PF04536"/>
    </source>
</evidence>
<dbReference type="RefSeq" id="WP_151117171.1">
    <property type="nucleotide sequence ID" value="NZ_CP042582.1"/>
</dbReference>
<dbReference type="Proteomes" id="UP000325797">
    <property type="component" value="Chromosome"/>
</dbReference>
<feature type="compositionally biased region" description="Gly residues" evidence="1">
    <location>
        <begin position="245"/>
        <end position="265"/>
    </location>
</feature>
<organism evidence="5 6">
    <name type="scientific">Hypericibacter adhaerens</name>
    <dbReference type="NCBI Taxonomy" id="2602016"/>
    <lineage>
        <taxon>Bacteria</taxon>
        <taxon>Pseudomonadati</taxon>
        <taxon>Pseudomonadota</taxon>
        <taxon>Alphaproteobacteria</taxon>
        <taxon>Rhodospirillales</taxon>
        <taxon>Dongiaceae</taxon>
        <taxon>Hypericibacter</taxon>
    </lineage>
</organism>
<dbReference type="PANTHER" id="PTHR30373:SF2">
    <property type="entry name" value="UPF0603 PROTEIN YGCG"/>
    <property type="match status" value="1"/>
</dbReference>
<evidence type="ECO:0000313" key="5">
    <source>
        <dbReference type="EMBL" id="QEX22104.1"/>
    </source>
</evidence>
<feature type="domain" description="TPM" evidence="4">
    <location>
        <begin position="41"/>
        <end position="163"/>
    </location>
</feature>
<dbReference type="EMBL" id="CP042582">
    <property type="protein sequence ID" value="QEX22104.1"/>
    <property type="molecule type" value="Genomic_DNA"/>
</dbReference>
<keyword evidence="2" id="KW-1133">Transmembrane helix</keyword>
<accession>A0A5J6MY88</accession>
<dbReference type="InterPro" id="IPR007621">
    <property type="entry name" value="TPM_dom"/>
</dbReference>